<dbReference type="GO" id="GO:0004497">
    <property type="term" value="F:monooxygenase activity"/>
    <property type="evidence" value="ECO:0007669"/>
    <property type="project" value="UniProtKB-KW"/>
</dbReference>
<dbReference type="SUPFAM" id="SSF51905">
    <property type="entry name" value="FAD/NAD(P)-binding domain"/>
    <property type="match status" value="1"/>
</dbReference>
<dbReference type="Gene3D" id="3.50.50.60">
    <property type="entry name" value="FAD/NAD(P)-binding domain"/>
    <property type="match status" value="1"/>
</dbReference>
<dbReference type="Proteomes" id="UP001054811">
    <property type="component" value="Chromosome"/>
</dbReference>
<dbReference type="InterPro" id="IPR002938">
    <property type="entry name" value="FAD-bd"/>
</dbReference>
<dbReference type="PANTHER" id="PTHR13789">
    <property type="entry name" value="MONOOXYGENASE"/>
    <property type="match status" value="1"/>
</dbReference>
<gene>
    <name evidence="4" type="ORF">L2X98_24100</name>
</gene>
<keyword evidence="1" id="KW-0560">Oxidoreductase</keyword>
<reference evidence="4" key="1">
    <citation type="submission" date="2022-01" db="EMBL/GenBank/DDBJ databases">
        <title>Microbacterium eymi and Microbacterium rhizovicinus sp. nov., isolated from the rhizospheric soil of Elymus tsukushiensis, a plant native to the Dokdo Islands, Republic of Korea.</title>
        <authorList>
            <person name="Hwang Y.J."/>
        </authorList>
    </citation>
    <scope>NUCLEOTIDE SEQUENCE</scope>
    <source>
        <strain evidence="4">KUDC0405</strain>
    </source>
</reference>
<sequence>MRLDSTVDALDETGADVDVTFRDGEHARYDLVIGADGVHSRVRHLTFPEIGEEEYVGQVCWRAVAPRPPEVTEYLMYHGAGSKVGLVAISAEQVYLYMLQNVPEPPERRGGDRRDELRAALAEYGGSVPQVAATLEPGAEVRRLTSLLVPAPWHRGRAVLIGDAAHATTPHISYGLGIAVEDGLVLTEELVAHGSTAAALNAFSDRRFERARMVVENSVQLSKWEQDPHADMAAYGALIGRTLGALTAPI</sequence>
<evidence type="ECO:0000256" key="2">
    <source>
        <dbReference type="ARBA" id="ARBA00023033"/>
    </source>
</evidence>
<evidence type="ECO:0000259" key="3">
    <source>
        <dbReference type="Pfam" id="PF01494"/>
    </source>
</evidence>
<dbReference type="PANTHER" id="PTHR13789:SF309">
    <property type="entry name" value="PUTATIVE (AFU_ORTHOLOGUE AFUA_6G14510)-RELATED"/>
    <property type="match status" value="1"/>
</dbReference>
<evidence type="ECO:0000256" key="1">
    <source>
        <dbReference type="ARBA" id="ARBA00023002"/>
    </source>
</evidence>
<protein>
    <submittedName>
        <fullName evidence="4">FAD-dependent monooxygenase</fullName>
    </submittedName>
</protein>
<dbReference type="PRINTS" id="PR00420">
    <property type="entry name" value="RNGMNOXGNASE"/>
</dbReference>
<dbReference type="EMBL" id="CP091139">
    <property type="protein sequence ID" value="UUT36146.1"/>
    <property type="molecule type" value="Genomic_DNA"/>
</dbReference>
<dbReference type="RefSeq" id="WP_259612795.1">
    <property type="nucleotide sequence ID" value="NZ_CP091139.2"/>
</dbReference>
<name>A0ABY5NM65_9MICO</name>
<dbReference type="Pfam" id="PF01494">
    <property type="entry name" value="FAD_binding_3"/>
    <property type="match status" value="1"/>
</dbReference>
<dbReference type="InterPro" id="IPR036188">
    <property type="entry name" value="FAD/NAD-bd_sf"/>
</dbReference>
<proteinExistence type="predicted"/>
<organism evidence="4 5">
    <name type="scientific">Microbacterium elymi</name>
    <dbReference type="NCBI Taxonomy" id="2909587"/>
    <lineage>
        <taxon>Bacteria</taxon>
        <taxon>Bacillati</taxon>
        <taxon>Actinomycetota</taxon>
        <taxon>Actinomycetes</taxon>
        <taxon>Micrococcales</taxon>
        <taxon>Microbacteriaceae</taxon>
        <taxon>Microbacterium</taxon>
    </lineage>
</organism>
<keyword evidence="5" id="KW-1185">Reference proteome</keyword>
<evidence type="ECO:0000313" key="5">
    <source>
        <dbReference type="Proteomes" id="UP001054811"/>
    </source>
</evidence>
<dbReference type="InterPro" id="IPR050493">
    <property type="entry name" value="FAD-dep_Monooxygenase_BioMet"/>
</dbReference>
<keyword evidence="2 4" id="KW-0503">Monooxygenase</keyword>
<accession>A0ABY5NM65</accession>
<feature type="domain" description="FAD-binding" evidence="3">
    <location>
        <begin position="11"/>
        <end position="218"/>
    </location>
</feature>
<evidence type="ECO:0000313" key="4">
    <source>
        <dbReference type="EMBL" id="UUT36146.1"/>
    </source>
</evidence>